<protein>
    <recommendedName>
        <fullName evidence="3">FimV N-terminal domain-containing protein</fullName>
    </recommendedName>
</protein>
<keyword evidence="5" id="KW-1185">Reference proteome</keyword>
<feature type="domain" description="FimV N-terminal" evidence="3">
    <location>
        <begin position="32"/>
        <end position="134"/>
    </location>
</feature>
<keyword evidence="1" id="KW-0175">Coiled coil</keyword>
<feature type="transmembrane region" description="Helical" evidence="2">
    <location>
        <begin position="345"/>
        <end position="363"/>
    </location>
</feature>
<dbReference type="InterPro" id="IPR057840">
    <property type="entry name" value="FimV_N"/>
</dbReference>
<feature type="coiled-coil region" evidence="1">
    <location>
        <begin position="300"/>
        <end position="327"/>
    </location>
</feature>
<evidence type="ECO:0000313" key="5">
    <source>
        <dbReference type="Proteomes" id="UP001198034"/>
    </source>
</evidence>
<evidence type="ECO:0000259" key="3">
    <source>
        <dbReference type="Pfam" id="PF25800"/>
    </source>
</evidence>
<accession>A0ABS8BIC9</accession>
<dbReference type="Proteomes" id="UP001198034">
    <property type="component" value="Unassembled WGS sequence"/>
</dbReference>
<keyword evidence="2" id="KW-1133">Transmembrane helix</keyword>
<reference evidence="4 5" key="1">
    <citation type="submission" date="2021-10" db="EMBL/GenBank/DDBJ databases">
        <authorList>
            <person name="Chen M."/>
        </authorList>
    </citation>
    <scope>NUCLEOTIDE SEQUENCE [LARGE SCALE GENOMIC DNA]</scope>
    <source>
        <strain evidence="4 5">H3-26</strain>
    </source>
</reference>
<dbReference type="Pfam" id="PF25800">
    <property type="entry name" value="FimV_N"/>
    <property type="match status" value="1"/>
</dbReference>
<organism evidence="4 5">
    <name type="scientific">Deefgea salmonis</name>
    <dbReference type="NCBI Taxonomy" id="2875502"/>
    <lineage>
        <taxon>Bacteria</taxon>
        <taxon>Pseudomonadati</taxon>
        <taxon>Pseudomonadota</taxon>
        <taxon>Betaproteobacteria</taxon>
        <taxon>Neisseriales</taxon>
        <taxon>Chitinibacteraceae</taxon>
        <taxon>Deefgea</taxon>
    </lineage>
</organism>
<dbReference type="EMBL" id="JAJAWG010000002">
    <property type="protein sequence ID" value="MCB5195476.1"/>
    <property type="molecule type" value="Genomic_DNA"/>
</dbReference>
<keyword evidence="2" id="KW-0472">Membrane</keyword>
<gene>
    <name evidence="4" type="ORF">LG219_04120</name>
</gene>
<evidence type="ECO:0000313" key="4">
    <source>
        <dbReference type="EMBL" id="MCB5195476.1"/>
    </source>
</evidence>
<evidence type="ECO:0000256" key="2">
    <source>
        <dbReference type="SAM" id="Phobius"/>
    </source>
</evidence>
<name>A0ABS8BIC9_9NEIS</name>
<keyword evidence="2" id="KW-0812">Transmembrane</keyword>
<evidence type="ECO:0000256" key="1">
    <source>
        <dbReference type="SAM" id="Coils"/>
    </source>
</evidence>
<proteinExistence type="predicted"/>
<sequence length="669" mass="74241">MIRKLHRLLRLSPFIFALSAMCMLAGGVHAAMLGDIRVYSALGEKFSASISVAASEEEELSSACFRLVGLHGGEEQNVLRRAKLVFQQDGAGGRVLIYGLDAWQEPLLNLAVRVKCPGEENRVFQRDYSVLLDPHEYQAANKKRHQPITTPINLRTLPRLGAVWWTEEGDTVANIARRYYPNQAQQRAQFVERIFDLNPDLPQGSTVRLGNQWRLQLPAPIAKAKAPAAPRIETLPAEARLSLSPASTAVDAIESAASATASADEFRLRLSLPTLDLKQKNNLSPAEILRLRERLLSLESDEQAAQMLQLKDQIVQLEQQLNRVNTTNSPAKGAAKMEDDASFSWQWWLFLGLTLLAILVVIWRQRLRVTADNSYSALGIATLHGNPTTILAQRTPSHFPHSQTRTSGFATPAPTPAPEYDNTDWHGVDVVSPASVAEEAQLLLDYGMTAQAIQLLSAEVLDRPHSLALWMKLLEVFAQEQMLEAFQERAVAFRLHFASDSLWQQVQSMGQKIDANNPLYQSIDARSAPSVAAPTTVIHNANLAQTLGVMPLQSNPPIVSGDHDAFHFDLDLLPTAHERGADQLSVFAAQQDRDPETNTPSIAHPRRQFSAKDFVSDDATLQEIAALIAADQRREAFERLEMLLYKGTMPQRLSASKWLDKLLSHYGQP</sequence>
<comment type="caution">
    <text evidence="4">The sequence shown here is derived from an EMBL/GenBank/DDBJ whole genome shotgun (WGS) entry which is preliminary data.</text>
</comment>